<comment type="caution">
    <text evidence="2">The sequence shown here is derived from an EMBL/GenBank/DDBJ whole genome shotgun (WGS) entry which is preliminary data.</text>
</comment>
<gene>
    <name evidence="2" type="ORF">KIPB_010490</name>
</gene>
<evidence type="ECO:0000313" key="3">
    <source>
        <dbReference type="Proteomes" id="UP000265618"/>
    </source>
</evidence>
<dbReference type="Pfam" id="PF00149">
    <property type="entry name" value="Metallophos"/>
    <property type="match status" value="1"/>
</dbReference>
<dbReference type="SUPFAM" id="SSF56300">
    <property type="entry name" value="Metallo-dependent phosphatases"/>
    <property type="match status" value="1"/>
</dbReference>
<name>A0A9K3D6M6_9EUKA</name>
<feature type="non-terminal residue" evidence="2">
    <location>
        <position position="1"/>
    </location>
</feature>
<dbReference type="GO" id="GO:0016787">
    <property type="term" value="F:hydrolase activity"/>
    <property type="evidence" value="ECO:0007669"/>
    <property type="project" value="InterPro"/>
</dbReference>
<dbReference type="AlphaFoldDB" id="A0A9K3D6M6"/>
<dbReference type="PANTHER" id="PTHR37844:SF2">
    <property type="entry name" value="SER_THR PROTEIN PHOSPHATASE SUPERFAMILY (AFU_ORTHOLOGUE AFUA_1G14840)"/>
    <property type="match status" value="1"/>
</dbReference>
<evidence type="ECO:0000313" key="2">
    <source>
        <dbReference type="EMBL" id="GIQ88279.1"/>
    </source>
</evidence>
<dbReference type="Proteomes" id="UP000265618">
    <property type="component" value="Unassembled WGS sequence"/>
</dbReference>
<dbReference type="InterPro" id="IPR029052">
    <property type="entry name" value="Metallo-depent_PP-like"/>
</dbReference>
<dbReference type="InterPro" id="IPR004843">
    <property type="entry name" value="Calcineurin-like_PHP"/>
</dbReference>
<sequence>DIAQACDSSWERVIKAAAAVYTHVLVVSGNHEYYRVKYYANLTIDQCNARMEAVCSSLPNVHFLNMTSVVIEGVRFSGCTLWSALRGGSQVPHCLMDFKEILDFSKRRSRSLAPSINAYNSLHREHREFLEEILEEYPNTPSTPHVIVTHHGPLMDMNTMVAEAGAPDLSDGFVSDLSDLFETESAPCLWVSGHTHHRLRVQFNGVLSVANCHGYPGEAESAGYQSVVVDVPTPTQHEGDGVSKAECVSWYSE</sequence>
<keyword evidence="3" id="KW-1185">Reference proteome</keyword>
<protein>
    <recommendedName>
        <fullName evidence="1">Calcineurin-like phosphoesterase domain-containing protein</fullName>
    </recommendedName>
</protein>
<evidence type="ECO:0000259" key="1">
    <source>
        <dbReference type="Pfam" id="PF00149"/>
    </source>
</evidence>
<dbReference type="OrthoDB" id="17359at2759"/>
<feature type="domain" description="Calcineurin-like phosphoesterase" evidence="1">
    <location>
        <begin position="9"/>
        <end position="197"/>
    </location>
</feature>
<proteinExistence type="predicted"/>
<organism evidence="2 3">
    <name type="scientific">Kipferlia bialata</name>
    <dbReference type="NCBI Taxonomy" id="797122"/>
    <lineage>
        <taxon>Eukaryota</taxon>
        <taxon>Metamonada</taxon>
        <taxon>Carpediemonas-like organisms</taxon>
        <taxon>Kipferlia</taxon>
    </lineage>
</organism>
<dbReference type="Gene3D" id="3.60.21.10">
    <property type="match status" value="1"/>
</dbReference>
<reference evidence="2 3" key="1">
    <citation type="journal article" date="2018" name="PLoS ONE">
        <title>The draft genome of Kipferlia bialata reveals reductive genome evolution in fornicate parasites.</title>
        <authorList>
            <person name="Tanifuji G."/>
            <person name="Takabayashi S."/>
            <person name="Kume K."/>
            <person name="Takagi M."/>
            <person name="Nakayama T."/>
            <person name="Kamikawa R."/>
            <person name="Inagaki Y."/>
            <person name="Hashimoto T."/>
        </authorList>
    </citation>
    <scope>NUCLEOTIDE SEQUENCE [LARGE SCALE GENOMIC DNA]</scope>
    <source>
        <strain evidence="2">NY0173</strain>
    </source>
</reference>
<dbReference type="PANTHER" id="PTHR37844">
    <property type="entry name" value="SER/THR PROTEIN PHOSPHATASE SUPERFAMILY (AFU_ORTHOLOGUE AFUA_1G14840)"/>
    <property type="match status" value="1"/>
</dbReference>
<accession>A0A9K3D6M6</accession>
<dbReference type="EMBL" id="BDIP01003919">
    <property type="protein sequence ID" value="GIQ88279.1"/>
    <property type="molecule type" value="Genomic_DNA"/>
</dbReference>